<evidence type="ECO:0000256" key="11">
    <source>
        <dbReference type="SAM" id="MobiDB-lite"/>
    </source>
</evidence>
<organism evidence="14 15">
    <name type="scientific">Sarcophilus harrisii</name>
    <name type="common">Tasmanian devil</name>
    <name type="synonym">Sarcophilus laniarius</name>
    <dbReference type="NCBI Taxonomy" id="9305"/>
    <lineage>
        <taxon>Eukaryota</taxon>
        <taxon>Metazoa</taxon>
        <taxon>Chordata</taxon>
        <taxon>Craniata</taxon>
        <taxon>Vertebrata</taxon>
        <taxon>Euteleostomi</taxon>
        <taxon>Mammalia</taxon>
        <taxon>Metatheria</taxon>
        <taxon>Dasyuromorphia</taxon>
        <taxon>Dasyuridae</taxon>
        <taxon>Sarcophilus</taxon>
    </lineage>
</organism>
<reference evidence="14" key="2">
    <citation type="submission" date="2025-08" db="UniProtKB">
        <authorList>
            <consortium name="Ensembl"/>
        </authorList>
    </citation>
    <scope>IDENTIFICATION</scope>
</reference>
<dbReference type="Proteomes" id="UP000007648">
    <property type="component" value="Unassembled WGS sequence"/>
</dbReference>
<evidence type="ECO:0000256" key="7">
    <source>
        <dbReference type="ARBA" id="ARBA00023136"/>
    </source>
</evidence>
<evidence type="ECO:0000256" key="5">
    <source>
        <dbReference type="ARBA" id="ARBA00022737"/>
    </source>
</evidence>
<keyword evidence="15" id="KW-1185">Reference proteome</keyword>
<dbReference type="GeneTree" id="ENSGT01100000263478"/>
<dbReference type="SMART" id="SM00409">
    <property type="entry name" value="IG"/>
    <property type="match status" value="2"/>
</dbReference>
<evidence type="ECO:0000313" key="14">
    <source>
        <dbReference type="Ensembl" id="ENSSHAP00000025606.1"/>
    </source>
</evidence>
<keyword evidence="8" id="KW-1015">Disulfide bond</keyword>
<keyword evidence="3" id="KW-0812">Transmembrane</keyword>
<dbReference type="InterPro" id="IPR013783">
    <property type="entry name" value="Ig-like_fold"/>
</dbReference>
<keyword evidence="4 12" id="KW-0732">Signal</keyword>
<dbReference type="GO" id="GO:0002764">
    <property type="term" value="P:immune response-regulating signaling pathway"/>
    <property type="evidence" value="ECO:0007669"/>
    <property type="project" value="TreeGrafter"/>
</dbReference>
<dbReference type="InterPro" id="IPR007110">
    <property type="entry name" value="Ig-like_dom"/>
</dbReference>
<evidence type="ECO:0000256" key="12">
    <source>
        <dbReference type="SAM" id="SignalP"/>
    </source>
</evidence>
<feature type="compositionally biased region" description="Low complexity" evidence="11">
    <location>
        <begin position="273"/>
        <end position="285"/>
    </location>
</feature>
<feature type="domain" description="Ig-like" evidence="13">
    <location>
        <begin position="175"/>
        <end position="244"/>
    </location>
</feature>
<dbReference type="InterPro" id="IPR003598">
    <property type="entry name" value="Ig_sub2"/>
</dbReference>
<evidence type="ECO:0000256" key="9">
    <source>
        <dbReference type="ARBA" id="ARBA00023180"/>
    </source>
</evidence>
<dbReference type="PROSITE" id="PS50835">
    <property type="entry name" value="IG_LIKE"/>
    <property type="match status" value="1"/>
</dbReference>
<evidence type="ECO:0000256" key="2">
    <source>
        <dbReference type="ARBA" id="ARBA00022475"/>
    </source>
</evidence>
<evidence type="ECO:0000256" key="4">
    <source>
        <dbReference type="ARBA" id="ARBA00022729"/>
    </source>
</evidence>
<dbReference type="FunCoup" id="A0A7N4UYH2">
    <property type="interactions" value="743"/>
</dbReference>
<evidence type="ECO:0000256" key="10">
    <source>
        <dbReference type="ARBA" id="ARBA00023319"/>
    </source>
</evidence>
<feature type="compositionally biased region" description="Polar residues" evidence="11">
    <location>
        <begin position="56"/>
        <end position="72"/>
    </location>
</feature>
<feature type="signal peptide" evidence="12">
    <location>
        <begin position="1"/>
        <end position="23"/>
    </location>
</feature>
<accession>A0A7N4UYH2</accession>
<evidence type="ECO:0000259" key="13">
    <source>
        <dbReference type="PROSITE" id="PS50835"/>
    </source>
</evidence>
<feature type="chain" id="PRO_5029508731" description="Ig-like domain-containing protein" evidence="12">
    <location>
        <begin position="24"/>
        <end position="419"/>
    </location>
</feature>
<keyword evidence="7" id="KW-0472">Membrane</keyword>
<feature type="region of interest" description="Disordered" evidence="11">
    <location>
        <begin position="24"/>
        <end position="97"/>
    </location>
</feature>
<dbReference type="InParanoid" id="A0A7N4UYH2"/>
<dbReference type="InterPro" id="IPR003599">
    <property type="entry name" value="Ig_sub"/>
</dbReference>
<evidence type="ECO:0000256" key="3">
    <source>
        <dbReference type="ARBA" id="ARBA00022692"/>
    </source>
</evidence>
<keyword evidence="10" id="KW-0393">Immunoglobulin domain</keyword>
<keyword evidence="6" id="KW-1133">Transmembrane helix</keyword>
<dbReference type="PANTHER" id="PTHR11738:SF179">
    <property type="entry name" value="LEUKOCYTE IMMUNOGLOBULIN-LIKE RECEPTOR SUBFAMILY A MEMBER 5"/>
    <property type="match status" value="1"/>
</dbReference>
<keyword evidence="2" id="KW-1003">Cell membrane</keyword>
<keyword evidence="9" id="KW-0325">Glycoprotein</keyword>
<name>A0A7N4UYH2_SARHA</name>
<sequence length="419" mass="44981">MSPALSALLCLGLCLGHRMRAQAGESFPLPPQSRQLPREGRGGSGLAWQGLKGRPSSGSREQGSPGTDTSHSLPDKPPRPSLRAENGSLGPLGRSVTLRCRGSPGAAEYFLEKYQGSRYERIDSKLSREDEVEFPISSMSLSDTGTYSCHYRTEYYWSEHSEPLELVATGVYRSPSLSVWPNSTVAPGQAVTLQCHSQLSHDRSALYKDGEQVTKVQAQLLAQGSQANFLIPAVDSTHGGTYRCYSFQRLSPHEWSFPSNPLELRVTGERSQPSPSLPALLSSLPVPGAPRDQEGRRRLRGRRKGLGNGSCSEKAPDPGPLLAGPSRPFPIGCQSSYPHTDNIFWSQERGLRRPGLSRWGRVISTSPSPFSLFVPGTSKDPPLPPSPGGTQALTPSPPSEEQASSAQGGSLCSSAAPAA</sequence>
<keyword evidence="5" id="KW-0677">Repeat</keyword>
<dbReference type="Ensembl" id="ENSSHAT00000031170.1">
    <property type="protein sequence ID" value="ENSSHAP00000025606.1"/>
    <property type="gene ID" value="ENSSHAG00000020713.1"/>
</dbReference>
<evidence type="ECO:0000313" key="15">
    <source>
        <dbReference type="Proteomes" id="UP000007648"/>
    </source>
</evidence>
<dbReference type="SMART" id="SM00408">
    <property type="entry name" value="IGc2"/>
    <property type="match status" value="2"/>
</dbReference>
<dbReference type="InterPro" id="IPR036179">
    <property type="entry name" value="Ig-like_dom_sf"/>
</dbReference>
<dbReference type="AlphaFoldDB" id="A0A7N4UYH2"/>
<dbReference type="Pfam" id="PF13895">
    <property type="entry name" value="Ig_2"/>
    <property type="match status" value="1"/>
</dbReference>
<dbReference type="Gene3D" id="2.60.40.10">
    <property type="entry name" value="Immunoglobulins"/>
    <property type="match status" value="2"/>
</dbReference>
<protein>
    <recommendedName>
        <fullName evidence="13">Ig-like domain-containing protein</fullName>
    </recommendedName>
</protein>
<dbReference type="PANTHER" id="PTHR11738">
    <property type="entry name" value="MHC CLASS I NK CELL RECEPTOR"/>
    <property type="match status" value="1"/>
</dbReference>
<proteinExistence type="predicted"/>
<reference evidence="14 15" key="1">
    <citation type="journal article" date="2011" name="Proc. Natl. Acad. Sci. U.S.A.">
        <title>Genetic diversity and population structure of the endangered marsupial Sarcophilus harrisii (Tasmanian devil).</title>
        <authorList>
            <person name="Miller W."/>
            <person name="Hayes V.M."/>
            <person name="Ratan A."/>
            <person name="Petersen D.C."/>
            <person name="Wittekindt N.E."/>
            <person name="Miller J."/>
            <person name="Walenz B."/>
            <person name="Knight J."/>
            <person name="Qi J."/>
            <person name="Zhao F."/>
            <person name="Wang Q."/>
            <person name="Bedoya-Reina O.C."/>
            <person name="Katiyar N."/>
            <person name="Tomsho L.P."/>
            <person name="Kasson L.M."/>
            <person name="Hardie R.A."/>
            <person name="Woodbridge P."/>
            <person name="Tindall E.A."/>
            <person name="Bertelsen M.F."/>
            <person name="Dixon D."/>
            <person name="Pyecroft S."/>
            <person name="Helgen K.M."/>
            <person name="Lesk A.M."/>
            <person name="Pringle T.H."/>
            <person name="Patterson N."/>
            <person name="Zhang Y."/>
            <person name="Kreiss A."/>
            <person name="Woods G.M."/>
            <person name="Jones M.E."/>
            <person name="Schuster S.C."/>
        </authorList>
    </citation>
    <scope>NUCLEOTIDE SEQUENCE [LARGE SCALE GENOMIC DNA]</scope>
</reference>
<dbReference type="SUPFAM" id="SSF48726">
    <property type="entry name" value="Immunoglobulin"/>
    <property type="match status" value="2"/>
</dbReference>
<dbReference type="FunFam" id="2.60.40.10:FF:000049">
    <property type="entry name" value="Leukocyte immunoglobulin-like receptor subfamily B member 1"/>
    <property type="match status" value="2"/>
</dbReference>
<feature type="region of interest" description="Disordered" evidence="11">
    <location>
        <begin position="266"/>
        <end position="327"/>
    </location>
</feature>
<reference evidence="14" key="3">
    <citation type="submission" date="2025-09" db="UniProtKB">
        <authorList>
            <consortium name="Ensembl"/>
        </authorList>
    </citation>
    <scope>IDENTIFICATION</scope>
</reference>
<dbReference type="GO" id="GO:0005886">
    <property type="term" value="C:plasma membrane"/>
    <property type="evidence" value="ECO:0007669"/>
    <property type="project" value="UniProtKB-SubCell"/>
</dbReference>
<evidence type="ECO:0000256" key="6">
    <source>
        <dbReference type="ARBA" id="ARBA00022989"/>
    </source>
</evidence>
<feature type="region of interest" description="Disordered" evidence="11">
    <location>
        <begin position="367"/>
        <end position="419"/>
    </location>
</feature>
<dbReference type="InterPro" id="IPR050412">
    <property type="entry name" value="Ig-like_Receptors_ImmuneReg"/>
</dbReference>
<evidence type="ECO:0000256" key="1">
    <source>
        <dbReference type="ARBA" id="ARBA00004162"/>
    </source>
</evidence>
<evidence type="ECO:0000256" key="8">
    <source>
        <dbReference type="ARBA" id="ARBA00023157"/>
    </source>
</evidence>
<comment type="subcellular location">
    <subcellularLocation>
        <location evidence="1">Cell membrane</location>
        <topology evidence="1">Single-pass membrane protein</topology>
    </subcellularLocation>
</comment>